<protein>
    <submittedName>
        <fullName evidence="3">Flagellar protein FlgN</fullName>
    </submittedName>
</protein>
<dbReference type="EMBL" id="JAQAGZ010000014">
    <property type="protein sequence ID" value="MCZ8514871.1"/>
    <property type="molecule type" value="Genomic_DNA"/>
</dbReference>
<accession>A0ABT4QDA9</accession>
<proteinExistence type="predicted"/>
<evidence type="ECO:0000313" key="4">
    <source>
        <dbReference type="Proteomes" id="UP001527882"/>
    </source>
</evidence>
<keyword evidence="3" id="KW-0966">Cell projection</keyword>
<keyword evidence="3" id="KW-0282">Flagellum</keyword>
<dbReference type="Pfam" id="PF05130">
    <property type="entry name" value="FlgN"/>
    <property type="match status" value="1"/>
</dbReference>
<keyword evidence="1" id="KW-1005">Bacterial flagellum biogenesis</keyword>
<keyword evidence="4" id="KW-1185">Reference proteome</keyword>
<sequence>MSFDALMQTMTSLNEIHDTLLELAEQKKDVLIHNQVEQLTQIVTRENKLLKQIGELDKARIEAIGAFMMEKGYKPNPRVTVSDLTKIIFNVEDKKALMDKQRELKSTIQKLREQNRLNQQLIEHSLAFINYSLDLIVGPPEDEVIYQNPQQSPNGLKRSSMFDSRA</sequence>
<gene>
    <name evidence="3" type="ORF">O9H85_21100</name>
</gene>
<dbReference type="RefSeq" id="WP_269883399.1">
    <property type="nucleotide sequence ID" value="NZ_JAQAGZ010000014.1"/>
</dbReference>
<name>A0ABT4QDA9_9BACL</name>
<comment type="caution">
    <text evidence="3">The sequence shown here is derived from an EMBL/GenBank/DDBJ whole genome shotgun (WGS) entry which is preliminary data.</text>
</comment>
<organism evidence="3 4">
    <name type="scientific">Paenibacillus gyeongsangnamensis</name>
    <dbReference type="NCBI Taxonomy" id="3388067"/>
    <lineage>
        <taxon>Bacteria</taxon>
        <taxon>Bacillati</taxon>
        <taxon>Bacillota</taxon>
        <taxon>Bacilli</taxon>
        <taxon>Bacillales</taxon>
        <taxon>Paenibacillaceae</taxon>
        <taxon>Paenibacillus</taxon>
    </lineage>
</organism>
<dbReference type="InterPro" id="IPR036679">
    <property type="entry name" value="FlgN-like_sf"/>
</dbReference>
<dbReference type="Gene3D" id="1.20.58.300">
    <property type="entry name" value="FlgN-like"/>
    <property type="match status" value="1"/>
</dbReference>
<feature type="region of interest" description="Disordered" evidence="2">
    <location>
        <begin position="144"/>
        <end position="166"/>
    </location>
</feature>
<evidence type="ECO:0000313" key="3">
    <source>
        <dbReference type="EMBL" id="MCZ8514871.1"/>
    </source>
</evidence>
<dbReference type="Proteomes" id="UP001527882">
    <property type="component" value="Unassembled WGS sequence"/>
</dbReference>
<dbReference type="InterPro" id="IPR007809">
    <property type="entry name" value="FlgN-like"/>
</dbReference>
<keyword evidence="3" id="KW-0969">Cilium</keyword>
<evidence type="ECO:0000256" key="1">
    <source>
        <dbReference type="ARBA" id="ARBA00022795"/>
    </source>
</evidence>
<dbReference type="SUPFAM" id="SSF140566">
    <property type="entry name" value="FlgN-like"/>
    <property type="match status" value="1"/>
</dbReference>
<evidence type="ECO:0000256" key="2">
    <source>
        <dbReference type="SAM" id="MobiDB-lite"/>
    </source>
</evidence>
<reference evidence="3 4" key="1">
    <citation type="submission" date="2022-12" db="EMBL/GenBank/DDBJ databases">
        <title>Draft genome sequence of Paenibacillus sp. dW9.</title>
        <authorList>
            <person name="Choi E.-W."/>
            <person name="Kim D.-U."/>
        </authorList>
    </citation>
    <scope>NUCLEOTIDE SEQUENCE [LARGE SCALE GENOMIC DNA]</scope>
    <source>
        <strain evidence="4">dW9</strain>
    </source>
</reference>